<comment type="caution">
    <text evidence="6">The sequence shown here is derived from an EMBL/GenBank/DDBJ whole genome shotgun (WGS) entry which is preliminary data.</text>
</comment>
<evidence type="ECO:0000256" key="4">
    <source>
        <dbReference type="SAM" id="MobiDB-lite"/>
    </source>
</evidence>
<keyword evidence="3" id="KW-0440">LIM domain</keyword>
<evidence type="ECO:0000259" key="5">
    <source>
        <dbReference type="PROSITE" id="PS50106"/>
    </source>
</evidence>
<dbReference type="InterPro" id="IPR036034">
    <property type="entry name" value="PDZ_sf"/>
</dbReference>
<keyword evidence="7" id="KW-1185">Reference proteome</keyword>
<feature type="non-terminal residue" evidence="6">
    <location>
        <position position="790"/>
    </location>
</feature>
<dbReference type="PROSITE" id="PS50106">
    <property type="entry name" value="PDZ"/>
    <property type="match status" value="3"/>
</dbReference>
<dbReference type="GO" id="GO:0001725">
    <property type="term" value="C:stress fiber"/>
    <property type="evidence" value="ECO:0007669"/>
    <property type="project" value="TreeGrafter"/>
</dbReference>
<dbReference type="GO" id="GO:0003779">
    <property type="term" value="F:actin binding"/>
    <property type="evidence" value="ECO:0007669"/>
    <property type="project" value="TreeGrafter"/>
</dbReference>
<evidence type="ECO:0000256" key="1">
    <source>
        <dbReference type="ARBA" id="ARBA00004496"/>
    </source>
</evidence>
<dbReference type="InterPro" id="IPR050604">
    <property type="entry name" value="PDZ-LIM_domain"/>
</dbReference>
<dbReference type="GO" id="GO:0051371">
    <property type="term" value="F:muscle alpha-actinin binding"/>
    <property type="evidence" value="ECO:0007669"/>
    <property type="project" value="TreeGrafter"/>
</dbReference>
<feature type="domain" description="PDZ" evidence="5">
    <location>
        <begin position="267"/>
        <end position="336"/>
    </location>
</feature>
<dbReference type="InterPro" id="IPR001478">
    <property type="entry name" value="PDZ"/>
</dbReference>
<comment type="subcellular location">
    <subcellularLocation>
        <location evidence="1">Cytoplasm</location>
    </subcellularLocation>
</comment>
<dbReference type="PANTHER" id="PTHR24214:SF38">
    <property type="entry name" value="PDZ AND LIM DOMAIN PROTEIN ZASP-RELATED"/>
    <property type="match status" value="1"/>
</dbReference>
<feature type="domain" description="PDZ" evidence="5">
    <location>
        <begin position="613"/>
        <end position="682"/>
    </location>
</feature>
<dbReference type="AlphaFoldDB" id="A0A0M0LPS0"/>
<dbReference type="EMBL" id="JWZX01000400">
    <property type="protein sequence ID" value="KOO53060.1"/>
    <property type="molecule type" value="Genomic_DNA"/>
</dbReference>
<keyword evidence="3" id="KW-0862">Zinc</keyword>
<keyword evidence="3" id="KW-0479">Metal-binding</keyword>
<dbReference type="SUPFAM" id="SSF50156">
    <property type="entry name" value="PDZ domain-like"/>
    <property type="match status" value="4"/>
</dbReference>
<proteinExistence type="predicted"/>
<dbReference type="GO" id="GO:0005737">
    <property type="term" value="C:cytoplasm"/>
    <property type="evidence" value="ECO:0007669"/>
    <property type="project" value="UniProtKB-SubCell"/>
</dbReference>
<organism evidence="6 7">
    <name type="scientific">Chrysochromulina tobinii</name>
    <dbReference type="NCBI Taxonomy" id="1460289"/>
    <lineage>
        <taxon>Eukaryota</taxon>
        <taxon>Haptista</taxon>
        <taxon>Haptophyta</taxon>
        <taxon>Prymnesiophyceae</taxon>
        <taxon>Prymnesiales</taxon>
        <taxon>Chrysochromulinaceae</taxon>
        <taxon>Chrysochromulina</taxon>
    </lineage>
</organism>
<sequence length="790" mass="79763">MQRAAEKPMVMELENPSFDDAVRSAGAAAEIEAAKKAGAEQAAAVVLEAAATALFAAEPAAAEPAAVEKVEKRSLFVASIASPFESAVEEPAEPAAPAAAFSAPSTLLRSATFGPGPLGMVFGYVDGCVTILSVTPGSQAEQQGVAIGSKVISVAGIVVEGMTRAPVMSRIKDEMQRAAEKPMVLELEGDDYANMEKAVKAPANHVAPLKTGTKRPLSLLGGLTAAANAAATVMAAPFENKKEAVPATPPAGPPAELFADLDATVLTSTLRRTATFGPGPLGMAFGYVDGCVTILSVTPGSQAEQQGVAIGSKVISVAGETMEGMTRAPVMSRIKDEMQRAAEKPMVLELEIPSVDEVSRAEAAAAKSEAAKRAAASPASPKPSPPVTASSPFDDPPGGSSNPFGGAPTTRVSDASLSAAAALFSAPPPVAPSTPQRRTATFGPGPLGMVFGHVDGCVTILNVTPGSQAEQQGVAIGSKVISVAGESMEGMTRPAVTARIKDEMQRAAEKPMVLELENPSVGEAARSAALTPEAVKAGKGASEQAANETVLMEQGVAVPSASEQSAAEPAAAEKVKKRSSFFGGLAAAIASPSKSAKEEPVETTASVAVPALPTTLRRTATFGPGPLGMAFGYVDGCVTILSVTPGSQAEQQGVAIGSKVISVAGESMEGMTRPAVTARIKDEMQRAAEKPMVMELEIPSFDAAAEQVAAAPSAPDPAAAEHVVVGKAAAEKVKKHSSFFGGLAAAIAAPFDSTKEESVDAAAAKSEAAKRAAASPASPKPSPPVTASSP</sequence>
<evidence type="ECO:0000256" key="2">
    <source>
        <dbReference type="ARBA" id="ARBA00022490"/>
    </source>
</evidence>
<protein>
    <recommendedName>
        <fullName evidence="5">PDZ domain-containing protein</fullName>
    </recommendedName>
</protein>
<evidence type="ECO:0000256" key="3">
    <source>
        <dbReference type="ARBA" id="ARBA00023038"/>
    </source>
</evidence>
<dbReference type="GO" id="GO:0031941">
    <property type="term" value="C:filamentous actin"/>
    <property type="evidence" value="ECO:0007669"/>
    <property type="project" value="TreeGrafter"/>
</dbReference>
<feature type="compositionally biased region" description="Low complexity" evidence="4">
    <location>
        <begin position="369"/>
        <end position="379"/>
    </location>
</feature>
<dbReference type="SMART" id="SM00228">
    <property type="entry name" value="PDZ"/>
    <property type="match status" value="4"/>
</dbReference>
<dbReference type="Proteomes" id="UP000037460">
    <property type="component" value="Unassembled WGS sequence"/>
</dbReference>
<evidence type="ECO:0000313" key="6">
    <source>
        <dbReference type="EMBL" id="KOO53060.1"/>
    </source>
</evidence>
<dbReference type="GO" id="GO:0030036">
    <property type="term" value="P:actin cytoskeleton organization"/>
    <property type="evidence" value="ECO:0007669"/>
    <property type="project" value="TreeGrafter"/>
</dbReference>
<feature type="compositionally biased region" description="Low complexity" evidence="4">
    <location>
        <begin position="761"/>
        <end position="777"/>
    </location>
</feature>
<dbReference type="OrthoDB" id="1293114at2759"/>
<dbReference type="Gene3D" id="2.30.42.10">
    <property type="match status" value="4"/>
</dbReference>
<name>A0A0M0LPS0_9EUKA</name>
<dbReference type="PANTHER" id="PTHR24214">
    <property type="entry name" value="PDZ AND LIM DOMAIN PROTEIN ZASP"/>
    <property type="match status" value="1"/>
</dbReference>
<accession>A0A0M0LPS0</accession>
<dbReference type="GO" id="GO:0005912">
    <property type="term" value="C:adherens junction"/>
    <property type="evidence" value="ECO:0007669"/>
    <property type="project" value="TreeGrafter"/>
</dbReference>
<feature type="region of interest" description="Disordered" evidence="4">
    <location>
        <begin position="369"/>
        <end position="411"/>
    </location>
</feature>
<keyword evidence="2" id="KW-0963">Cytoplasm</keyword>
<gene>
    <name evidence="6" type="ORF">Ctob_016515</name>
</gene>
<feature type="region of interest" description="Disordered" evidence="4">
    <location>
        <begin position="754"/>
        <end position="790"/>
    </location>
</feature>
<feature type="compositionally biased region" description="Low complexity" evidence="4">
    <location>
        <begin position="387"/>
        <end position="403"/>
    </location>
</feature>
<reference evidence="7" key="1">
    <citation type="journal article" date="2015" name="PLoS Genet.">
        <title>Genome Sequence and Transcriptome Analyses of Chrysochromulina tobin: Metabolic Tools for Enhanced Algal Fitness in the Prominent Order Prymnesiales (Haptophyceae).</title>
        <authorList>
            <person name="Hovde B.T."/>
            <person name="Deodato C.R."/>
            <person name="Hunsperger H.M."/>
            <person name="Ryken S.A."/>
            <person name="Yost W."/>
            <person name="Jha R.K."/>
            <person name="Patterson J."/>
            <person name="Monnat R.J. Jr."/>
            <person name="Barlow S.B."/>
            <person name="Starkenburg S.R."/>
            <person name="Cattolico R.A."/>
        </authorList>
    </citation>
    <scope>NUCLEOTIDE SEQUENCE</scope>
    <source>
        <strain evidence="7">CCMP291</strain>
    </source>
</reference>
<evidence type="ECO:0000313" key="7">
    <source>
        <dbReference type="Proteomes" id="UP000037460"/>
    </source>
</evidence>
<feature type="domain" description="PDZ" evidence="5">
    <location>
        <begin position="445"/>
        <end position="502"/>
    </location>
</feature>